<sequence>MRSSTAGEVPPQPLPLPLPYPLGPPLPLPLRPHGRGAGTGGILPLIQPWRAPISSTVLREHADALRQAAPGSPKSLCLSSIRLYLHGQHPSIPHLQDDEVEHVSMGRGKGRSWSERFWRH</sequence>
<keyword evidence="3" id="KW-1185">Reference proteome</keyword>
<evidence type="ECO:0000256" key="1">
    <source>
        <dbReference type="SAM" id="MobiDB-lite"/>
    </source>
</evidence>
<dbReference type="Proteomes" id="UP001164776">
    <property type="component" value="Unassembled WGS sequence"/>
</dbReference>
<protein>
    <submittedName>
        <fullName evidence="2">Uncharacterized protein</fullName>
    </submittedName>
</protein>
<organism evidence="2 3">
    <name type="scientific">Paspalum vaginatum</name>
    <name type="common">seashore paspalum</name>
    <dbReference type="NCBI Taxonomy" id="158149"/>
    <lineage>
        <taxon>Eukaryota</taxon>
        <taxon>Viridiplantae</taxon>
        <taxon>Streptophyta</taxon>
        <taxon>Embryophyta</taxon>
        <taxon>Tracheophyta</taxon>
        <taxon>Spermatophyta</taxon>
        <taxon>Magnoliopsida</taxon>
        <taxon>Liliopsida</taxon>
        <taxon>Poales</taxon>
        <taxon>Poaceae</taxon>
        <taxon>PACMAD clade</taxon>
        <taxon>Panicoideae</taxon>
        <taxon>Andropogonodae</taxon>
        <taxon>Paspaleae</taxon>
        <taxon>Paspalinae</taxon>
        <taxon>Paspalum</taxon>
    </lineage>
</organism>
<proteinExistence type="predicted"/>
<evidence type="ECO:0000313" key="2">
    <source>
        <dbReference type="EMBL" id="KAJ1256029.1"/>
    </source>
</evidence>
<feature type="compositionally biased region" description="Pro residues" evidence="1">
    <location>
        <begin position="10"/>
        <end position="30"/>
    </location>
</feature>
<accession>A0A9W8CE51</accession>
<dbReference type="AlphaFoldDB" id="A0A9W8CE51"/>
<comment type="caution">
    <text evidence="2">The sequence shown here is derived from an EMBL/GenBank/DDBJ whole genome shotgun (WGS) entry which is preliminary data.</text>
</comment>
<feature type="region of interest" description="Disordered" evidence="1">
    <location>
        <begin position="1"/>
        <end position="34"/>
    </location>
</feature>
<dbReference type="EMBL" id="MU629576">
    <property type="protein sequence ID" value="KAJ1256029.1"/>
    <property type="molecule type" value="Genomic_DNA"/>
</dbReference>
<gene>
    <name evidence="2" type="ORF">BS78_K102100</name>
</gene>
<evidence type="ECO:0000313" key="3">
    <source>
        <dbReference type="Proteomes" id="UP001164776"/>
    </source>
</evidence>
<name>A0A9W8CE51_9POAL</name>
<reference evidence="2 3" key="1">
    <citation type="submission" date="2022-10" db="EMBL/GenBank/DDBJ databases">
        <title>WGS assembly of Paspalum vaginatum 540-79.</title>
        <authorList>
            <person name="Sun G."/>
            <person name="Wase N."/>
            <person name="Shu S."/>
            <person name="Jenkins J."/>
            <person name="Zhou B."/>
            <person name="Torres-Rodriguez J."/>
            <person name="Chen C."/>
            <person name="Sandor L."/>
            <person name="Plott C."/>
            <person name="Yoshinga Y."/>
            <person name="Daum C."/>
            <person name="Qi P."/>
            <person name="Barry K."/>
            <person name="Lipzen A."/>
            <person name="Berry L."/>
            <person name="Pedersen C."/>
            <person name="Gottilla T."/>
            <person name="Foltz A."/>
            <person name="Yu H."/>
            <person name="O'Malley R."/>
            <person name="Zhang C."/>
            <person name="Devos K."/>
            <person name="Sigmon B."/>
            <person name="Yu B."/>
            <person name="Obata T."/>
            <person name="Schmutz J."/>
            <person name="Schnable J."/>
        </authorList>
    </citation>
    <scope>NUCLEOTIDE SEQUENCE [LARGE SCALE GENOMIC DNA]</scope>
    <source>
        <strain evidence="3">cv. 540-79</strain>
    </source>
</reference>